<dbReference type="EMBL" id="JAVDWR010000002">
    <property type="protein sequence ID" value="MDR7120146.1"/>
    <property type="molecule type" value="Genomic_DNA"/>
</dbReference>
<dbReference type="InterPro" id="IPR012338">
    <property type="entry name" value="Beta-lactam/transpept-like"/>
</dbReference>
<dbReference type="InterPro" id="IPR001466">
    <property type="entry name" value="Beta-lactam-related"/>
</dbReference>
<dbReference type="Proteomes" id="UP001257909">
    <property type="component" value="Unassembled WGS sequence"/>
</dbReference>
<name>A0ABU1VWQ0_9GAMM</name>
<accession>A0ABU1VWQ0</accession>
<reference evidence="5 6" key="1">
    <citation type="submission" date="2023-07" db="EMBL/GenBank/DDBJ databases">
        <title>Sorghum-associated microbial communities from plants grown in Nebraska, USA.</title>
        <authorList>
            <person name="Schachtman D."/>
        </authorList>
    </citation>
    <scope>NUCLEOTIDE SEQUENCE [LARGE SCALE GENOMIC DNA]</scope>
    <source>
        <strain evidence="5 6">4138</strain>
    </source>
</reference>
<dbReference type="Gene3D" id="3.40.710.10">
    <property type="entry name" value="DD-peptidase/beta-lactamase superfamily"/>
    <property type="match status" value="1"/>
</dbReference>
<keyword evidence="6" id="KW-1185">Reference proteome</keyword>
<dbReference type="RefSeq" id="WP_310275326.1">
    <property type="nucleotide sequence ID" value="NZ_JAVDWR010000002.1"/>
</dbReference>
<feature type="chain" id="PRO_5045174327" evidence="3">
    <location>
        <begin position="20"/>
        <end position="416"/>
    </location>
</feature>
<feature type="signal peptide" evidence="3">
    <location>
        <begin position="1"/>
        <end position="19"/>
    </location>
</feature>
<evidence type="ECO:0000256" key="3">
    <source>
        <dbReference type="SAM" id="SignalP"/>
    </source>
</evidence>
<proteinExistence type="predicted"/>
<evidence type="ECO:0000256" key="2">
    <source>
        <dbReference type="ARBA" id="ARBA00023136"/>
    </source>
</evidence>
<comment type="caution">
    <text evidence="5">The sequence shown here is derived from an EMBL/GenBank/DDBJ whole genome shotgun (WGS) entry which is preliminary data.</text>
</comment>
<dbReference type="PANTHER" id="PTHR46825:SF11">
    <property type="entry name" value="PENICILLIN-BINDING PROTEIN 4"/>
    <property type="match status" value="1"/>
</dbReference>
<evidence type="ECO:0000313" key="6">
    <source>
        <dbReference type="Proteomes" id="UP001257909"/>
    </source>
</evidence>
<dbReference type="PANTHER" id="PTHR46825">
    <property type="entry name" value="D-ALANYL-D-ALANINE-CARBOXYPEPTIDASE/ENDOPEPTIDASE AMPH"/>
    <property type="match status" value="1"/>
</dbReference>
<keyword evidence="3" id="KW-0732">Signal</keyword>
<dbReference type="Pfam" id="PF00144">
    <property type="entry name" value="Beta-lactamase"/>
    <property type="match status" value="1"/>
</dbReference>
<dbReference type="SUPFAM" id="SSF56601">
    <property type="entry name" value="beta-lactamase/transpeptidase-like"/>
    <property type="match status" value="1"/>
</dbReference>
<organism evidence="5 6">
    <name type="scientific">Rheinheimera soli</name>
    <dbReference type="NCBI Taxonomy" id="443616"/>
    <lineage>
        <taxon>Bacteria</taxon>
        <taxon>Pseudomonadati</taxon>
        <taxon>Pseudomonadota</taxon>
        <taxon>Gammaproteobacteria</taxon>
        <taxon>Chromatiales</taxon>
        <taxon>Chromatiaceae</taxon>
        <taxon>Rheinheimera</taxon>
    </lineage>
</organism>
<dbReference type="InterPro" id="IPR050491">
    <property type="entry name" value="AmpC-like"/>
</dbReference>
<feature type="domain" description="Beta-lactamase-related" evidence="4">
    <location>
        <begin position="58"/>
        <end position="386"/>
    </location>
</feature>
<sequence length="416" mass="45368">MKKRLITTVVVLLAGAVVAWDQLSGWTDLSAGLPAEKPAQSKVYQAEFEVSAAQAMAALKQSQQQGQFPALTAAVAWRGQLLWAGAAGYADLESQKPVSIESQFRIGSTSKAVTATALARAMAAGVIELDAPISRYKTDLPNSQWQDLTVRQLMSHTAGLPGYKENTDWIGAVQTLVKQAEFHDVHDALSLFDESKLLYPAGTNFHYSSFDVNLASAVLQSAAKTPFLQYLDAQVSQPLGLSSLAAAELPSPHQVSFYLTRDGYAKKHREVNLSQKWAGGGLAASSVDLAVLGSAWFNPDFIPAAVQQQFWTPQKLINGEVNEQSYALGWRNFSQKHLFCDKENPLSRSVSFVHHGGVSSGAQSWLVIYPELQLVVAMNTNTVKENYCDFAKQAALITRPFLQQIAPEWLNETPAL</sequence>
<evidence type="ECO:0000259" key="4">
    <source>
        <dbReference type="Pfam" id="PF00144"/>
    </source>
</evidence>
<keyword evidence="2" id="KW-0472">Membrane</keyword>
<comment type="subcellular location">
    <subcellularLocation>
        <location evidence="1">Membrane</location>
    </subcellularLocation>
</comment>
<evidence type="ECO:0000313" key="5">
    <source>
        <dbReference type="EMBL" id="MDR7120146.1"/>
    </source>
</evidence>
<evidence type="ECO:0000256" key="1">
    <source>
        <dbReference type="ARBA" id="ARBA00004370"/>
    </source>
</evidence>
<protein>
    <submittedName>
        <fullName evidence="5">CubicO group peptidase (Beta-lactamase class C family)</fullName>
    </submittedName>
</protein>
<gene>
    <name evidence="5" type="ORF">J2W69_001075</name>
</gene>